<keyword evidence="2" id="KW-1133">Transmembrane helix</keyword>
<keyword evidence="2" id="KW-0812">Transmembrane</keyword>
<dbReference type="RefSeq" id="WP_083429218.1">
    <property type="nucleotide sequence ID" value="NZ_JXLC01000028.1"/>
</dbReference>
<name>A0ABN4J788_9ENTE</name>
<dbReference type="Pfam" id="PF00082">
    <property type="entry name" value="Peptidase_S8"/>
    <property type="match status" value="1"/>
</dbReference>
<dbReference type="InterPro" id="IPR000209">
    <property type="entry name" value="Peptidase_S8/S53_dom"/>
</dbReference>
<comment type="caution">
    <text evidence="1">Lacks conserved residue(s) required for the propagation of feature annotation.</text>
</comment>
<gene>
    <name evidence="4" type="ORF">ATZ33_10280</name>
</gene>
<proteinExistence type="inferred from homology"/>
<feature type="transmembrane region" description="Helical" evidence="2">
    <location>
        <begin position="6"/>
        <end position="23"/>
    </location>
</feature>
<dbReference type="EMBL" id="CP013614">
    <property type="protein sequence ID" value="ALS01746.1"/>
    <property type="molecule type" value="Genomic_DNA"/>
</dbReference>
<dbReference type="InterPro" id="IPR036852">
    <property type="entry name" value="Peptidase_S8/S53_dom_sf"/>
</dbReference>
<evidence type="ECO:0000256" key="1">
    <source>
        <dbReference type="PROSITE-ProRule" id="PRU01240"/>
    </source>
</evidence>
<evidence type="ECO:0000256" key="2">
    <source>
        <dbReference type="SAM" id="Phobius"/>
    </source>
</evidence>
<protein>
    <recommendedName>
        <fullName evidence="3">Peptidase S8/S53 domain-containing protein</fullName>
    </recommendedName>
</protein>
<reference evidence="4 5" key="1">
    <citation type="submission" date="2015-12" db="EMBL/GenBank/DDBJ databases">
        <authorList>
            <person name="Lauer A."/>
            <person name="Humrighouse B."/>
            <person name="Loparev V."/>
            <person name="Shewmaker P.L."/>
            <person name="Whitney A.M."/>
            <person name="McLaughlin R.W."/>
        </authorList>
    </citation>
    <scope>NUCLEOTIDE SEQUENCE [LARGE SCALE GENOMIC DNA]</scope>
    <source>
        <strain evidence="4 5">LMG 23085</strain>
    </source>
</reference>
<keyword evidence="5" id="KW-1185">Reference proteome</keyword>
<dbReference type="Gene3D" id="3.40.50.200">
    <property type="entry name" value="Peptidase S8/S53 domain"/>
    <property type="match status" value="1"/>
</dbReference>
<evidence type="ECO:0000259" key="3">
    <source>
        <dbReference type="Pfam" id="PF00082"/>
    </source>
</evidence>
<accession>A0ABN4J788</accession>
<dbReference type="Proteomes" id="UP000065511">
    <property type="component" value="Chromosome"/>
</dbReference>
<dbReference type="PROSITE" id="PS51892">
    <property type="entry name" value="SUBTILASE"/>
    <property type="match status" value="1"/>
</dbReference>
<keyword evidence="2" id="KW-0472">Membrane</keyword>
<dbReference type="SUPFAM" id="SSF52743">
    <property type="entry name" value="Subtilisin-like"/>
    <property type="match status" value="1"/>
</dbReference>
<dbReference type="CDD" id="cd00306">
    <property type="entry name" value="Peptidases_S8_S53"/>
    <property type="match status" value="1"/>
</dbReference>
<evidence type="ECO:0000313" key="4">
    <source>
        <dbReference type="EMBL" id="ALS01746.1"/>
    </source>
</evidence>
<organism evidence="4 5">
    <name type="scientific">Enterococcus silesiacus</name>
    <dbReference type="NCBI Taxonomy" id="332949"/>
    <lineage>
        <taxon>Bacteria</taxon>
        <taxon>Bacillati</taxon>
        <taxon>Bacillota</taxon>
        <taxon>Bacilli</taxon>
        <taxon>Lactobacillales</taxon>
        <taxon>Enterococcaceae</taxon>
        <taxon>Enterococcus</taxon>
    </lineage>
</organism>
<sequence>MKLKNVFYVLVSIFIIGFLYQYSRKSEESSLTKFDYQIFSKKHSNSEQLKNRMVKIGIIDGELADNHIAFSKMNSIIKKTIVPMNKKEDTIHATSVLGVISQSSYNGFKYGLADPKYLDVYNAGILSAGIAKPNDLLKAIEWCLENQVEIINISIAFNKFSEELLEVIKEGQKKNILFVISNGNFDTTKRDIPNIENVIFVGALDSNFKKSSMNSSNKANYYFPGTKIVAPSYGKNEYSEVEGTTYSAAIATGLLATKLQKDLKFEITFNDLKEYLKSIEVINK</sequence>
<evidence type="ECO:0000313" key="5">
    <source>
        <dbReference type="Proteomes" id="UP000065511"/>
    </source>
</evidence>
<feature type="domain" description="Peptidase S8/S53" evidence="3">
    <location>
        <begin position="53"/>
        <end position="275"/>
    </location>
</feature>
<comment type="similarity">
    <text evidence="1">Belongs to the peptidase S8 family.</text>
</comment>